<organism evidence="5 6">
    <name type="scientific">Sitophilus oryzae</name>
    <name type="common">Rice weevil</name>
    <name type="synonym">Curculio oryzae</name>
    <dbReference type="NCBI Taxonomy" id="7048"/>
    <lineage>
        <taxon>Eukaryota</taxon>
        <taxon>Metazoa</taxon>
        <taxon>Ecdysozoa</taxon>
        <taxon>Arthropoda</taxon>
        <taxon>Hexapoda</taxon>
        <taxon>Insecta</taxon>
        <taxon>Pterygota</taxon>
        <taxon>Neoptera</taxon>
        <taxon>Endopterygota</taxon>
        <taxon>Coleoptera</taxon>
        <taxon>Polyphaga</taxon>
        <taxon>Cucujiformia</taxon>
        <taxon>Curculionidae</taxon>
        <taxon>Dryophthorinae</taxon>
        <taxon>Sitophilus</taxon>
    </lineage>
</organism>
<evidence type="ECO:0000313" key="5">
    <source>
        <dbReference type="Proteomes" id="UP000504635"/>
    </source>
</evidence>
<feature type="region of interest" description="Disordered" evidence="4">
    <location>
        <begin position="28"/>
        <end position="51"/>
    </location>
</feature>
<dbReference type="InterPro" id="IPR038322">
    <property type="entry name" value="Pex19_C_sf"/>
</dbReference>
<dbReference type="RefSeq" id="XP_030762501.1">
    <property type="nucleotide sequence ID" value="XM_030906641.1"/>
</dbReference>
<evidence type="ECO:0000256" key="2">
    <source>
        <dbReference type="ARBA" id="ARBA00029688"/>
    </source>
</evidence>
<gene>
    <name evidence="6" type="primary">LOC115887260</name>
</gene>
<dbReference type="KEGG" id="soy:115887260"/>
<dbReference type="GO" id="GO:0045046">
    <property type="term" value="P:protein import into peroxisome membrane"/>
    <property type="evidence" value="ECO:0007669"/>
    <property type="project" value="TreeGrafter"/>
</dbReference>
<evidence type="ECO:0000256" key="4">
    <source>
        <dbReference type="SAM" id="MobiDB-lite"/>
    </source>
</evidence>
<feature type="region of interest" description="Disordered" evidence="4">
    <location>
        <begin position="1"/>
        <end position="20"/>
    </location>
</feature>
<dbReference type="FunCoup" id="A0A6J2YGU3">
    <property type="interactions" value="2041"/>
</dbReference>
<dbReference type="PANTHER" id="PTHR12774:SF2">
    <property type="entry name" value="PEROXISOMAL BIOGENESIS FACTOR 19"/>
    <property type="match status" value="1"/>
</dbReference>
<dbReference type="GO" id="GO:0005778">
    <property type="term" value="C:peroxisomal membrane"/>
    <property type="evidence" value="ECO:0007669"/>
    <property type="project" value="TreeGrafter"/>
</dbReference>
<proteinExistence type="inferred from homology"/>
<name>A0A6J2YGU3_SITOR</name>
<dbReference type="PANTHER" id="PTHR12774">
    <property type="entry name" value="PEROXISOMAL BIOGENESIS FACTOR 19"/>
    <property type="match status" value="1"/>
</dbReference>
<accession>A0A6J2YGU3</accession>
<feature type="compositionally biased region" description="Basic and acidic residues" evidence="4">
    <location>
        <begin position="31"/>
        <end position="45"/>
    </location>
</feature>
<dbReference type="InterPro" id="IPR006708">
    <property type="entry name" value="Pex19"/>
</dbReference>
<keyword evidence="5" id="KW-1185">Reference proteome</keyword>
<evidence type="ECO:0000256" key="1">
    <source>
        <dbReference type="ARBA" id="ARBA00006326"/>
    </source>
</evidence>
<dbReference type="Pfam" id="PF04614">
    <property type="entry name" value="Pex19"/>
    <property type="match status" value="1"/>
</dbReference>
<evidence type="ECO:0000313" key="6">
    <source>
        <dbReference type="RefSeq" id="XP_030762501.1"/>
    </source>
</evidence>
<sequence length="288" mass="31863">MSAEDNSERSQDKELADLLDSALEDFSGVSSKEKVATTEQKKESNVDSVPEEWSADFVQQATMQFEETFLNLLSTGESNAQGNTDLIQEKLKEMANAAQQVLTNPGEVSDQSVDFASSISQAIADLNQDQGNLKAPFNEDDLLKMFGGSSSRQEGDILPFMEGMMQGLLSKEVLGPSLQVFVDQLPEYLEKNKDSLSKEDIERYQKQKESMEQILEELNSESDTDSKEVKKKRFSKVLALMQKLQDYGQPPPELVGNLDMPFSFDSAGNPKGVNNVEGASANQECCIM</sequence>
<feature type="compositionally biased region" description="Basic and acidic residues" evidence="4">
    <location>
        <begin position="1"/>
        <end position="16"/>
    </location>
</feature>
<dbReference type="InParanoid" id="A0A6J2YGU3"/>
<evidence type="ECO:0000256" key="3">
    <source>
        <dbReference type="SAM" id="Coils"/>
    </source>
</evidence>
<reference evidence="6" key="1">
    <citation type="submission" date="2025-08" db="UniProtKB">
        <authorList>
            <consortium name="RefSeq"/>
        </authorList>
    </citation>
    <scope>IDENTIFICATION</scope>
    <source>
        <tissue evidence="6">Gonads</tissue>
    </source>
</reference>
<dbReference type="Proteomes" id="UP000504635">
    <property type="component" value="Unplaced"/>
</dbReference>
<dbReference type="OrthoDB" id="21292at2759"/>
<protein>
    <recommendedName>
        <fullName evidence="2">Peroxin-19</fullName>
    </recommendedName>
</protein>
<dbReference type="GeneID" id="115887260"/>
<dbReference type="GO" id="GO:0033328">
    <property type="term" value="F:peroxisome membrane targeting sequence binding"/>
    <property type="evidence" value="ECO:0007669"/>
    <property type="project" value="TreeGrafter"/>
</dbReference>
<dbReference type="Gene3D" id="1.20.120.900">
    <property type="entry name" value="Pex19, mPTS binding domain"/>
    <property type="match status" value="1"/>
</dbReference>
<comment type="similarity">
    <text evidence="1">Belongs to the peroxin-19 family.</text>
</comment>
<dbReference type="AlphaFoldDB" id="A0A6J2YGU3"/>
<feature type="coiled-coil region" evidence="3">
    <location>
        <begin position="201"/>
        <end position="228"/>
    </location>
</feature>
<keyword evidence="3" id="KW-0175">Coiled coil</keyword>